<dbReference type="GeneID" id="8863089"/>
<organism evidence="3">
    <name type="scientific">Naegleria gruberi</name>
    <name type="common">Amoeba</name>
    <dbReference type="NCBI Taxonomy" id="5762"/>
    <lineage>
        <taxon>Eukaryota</taxon>
        <taxon>Discoba</taxon>
        <taxon>Heterolobosea</taxon>
        <taxon>Tetramitia</taxon>
        <taxon>Eutetramitia</taxon>
        <taxon>Vahlkampfiidae</taxon>
        <taxon>Naegleria</taxon>
    </lineage>
</organism>
<feature type="region of interest" description="Disordered" evidence="1">
    <location>
        <begin position="16"/>
        <end position="40"/>
    </location>
</feature>
<keyword evidence="3" id="KW-1185">Reference proteome</keyword>
<name>D2VKZ7_NAEGR</name>
<dbReference type="VEuPathDB" id="AmoebaDB:NAEGRDRAFT_69608"/>
<proteinExistence type="predicted"/>
<dbReference type="KEGG" id="ngr:NAEGRDRAFT_69608"/>
<dbReference type="RefSeq" id="XP_002675275.1">
    <property type="nucleotide sequence ID" value="XM_002675229.1"/>
</dbReference>
<dbReference type="Proteomes" id="UP000006671">
    <property type="component" value="Unassembled WGS sequence"/>
</dbReference>
<dbReference type="EMBL" id="GG738879">
    <property type="protein sequence ID" value="EFC42531.1"/>
    <property type="molecule type" value="Genomic_DNA"/>
</dbReference>
<evidence type="ECO:0000256" key="1">
    <source>
        <dbReference type="SAM" id="MobiDB-lite"/>
    </source>
</evidence>
<dbReference type="AlphaFoldDB" id="D2VKZ7"/>
<dbReference type="OrthoDB" id="10314659at2759"/>
<evidence type="ECO:0000313" key="2">
    <source>
        <dbReference type="EMBL" id="EFC42531.1"/>
    </source>
</evidence>
<reference evidence="2 3" key="1">
    <citation type="journal article" date="2010" name="Cell">
        <title>The genome of Naegleria gruberi illuminates early eukaryotic versatility.</title>
        <authorList>
            <person name="Fritz-Laylin L.K."/>
            <person name="Prochnik S.E."/>
            <person name="Ginger M.L."/>
            <person name="Dacks J.B."/>
            <person name="Carpenter M.L."/>
            <person name="Field M.C."/>
            <person name="Kuo A."/>
            <person name="Paredez A."/>
            <person name="Chapman J."/>
            <person name="Pham J."/>
            <person name="Shu S."/>
            <person name="Neupane R."/>
            <person name="Cipriano M."/>
            <person name="Mancuso J."/>
            <person name="Tu H."/>
            <person name="Salamov A."/>
            <person name="Lindquist E."/>
            <person name="Shapiro H."/>
            <person name="Lucas S."/>
            <person name="Grigoriev I.V."/>
            <person name="Cande W.Z."/>
            <person name="Fulton C."/>
            <person name="Rokhsar D.S."/>
            <person name="Dawson S.C."/>
        </authorList>
    </citation>
    <scope>NUCLEOTIDE SEQUENCE [LARGE SCALE GENOMIC DNA]</scope>
    <source>
        <strain evidence="2 3">NEG-M</strain>
    </source>
</reference>
<dbReference type="InParanoid" id="D2VKZ7"/>
<evidence type="ECO:0000313" key="3">
    <source>
        <dbReference type="Proteomes" id="UP000006671"/>
    </source>
</evidence>
<protein>
    <submittedName>
        <fullName evidence="2">Predicted protein</fullName>
    </submittedName>
</protein>
<accession>D2VKZ7</accession>
<feature type="compositionally biased region" description="Polar residues" evidence="1">
    <location>
        <begin position="158"/>
        <end position="178"/>
    </location>
</feature>
<sequence>MPNLYSTLCGVSRYSEPPSIGQVKKQNQNVKRSKTANSDRKGVLTKSKSFMFLERPVNNYLNDDEDEEQEIILASSPTTSVASSIERSGGGLEWADTNFNVKKDKPIQRKAIHDVPPQVAALTVSEGISSSVFPGSTLLDKRNQKRKFEIVNSKWNDNTPMISLSHTQTNSKFSSQSQEESRKRKKQSNEIYKTQPKSLWQSLFEL</sequence>
<dbReference type="OMA" id="FMFLERP"/>
<gene>
    <name evidence="2" type="ORF">NAEGRDRAFT_69608</name>
</gene>
<feature type="region of interest" description="Disordered" evidence="1">
    <location>
        <begin position="158"/>
        <end position="193"/>
    </location>
</feature>